<accession>A0A2H3K8E3</accession>
<dbReference type="AlphaFoldDB" id="A0A2H3K8E3"/>
<reference evidence="1 2" key="1">
    <citation type="submission" date="2017-09" db="EMBL/GenBank/DDBJ databases">
        <title>Whole genomes of Flavobacteriaceae.</title>
        <authorList>
            <person name="Stine C."/>
            <person name="Li C."/>
            <person name="Tadesse D."/>
        </authorList>
    </citation>
    <scope>NUCLEOTIDE SEQUENCE [LARGE SCALE GENOMIC DNA]</scope>
    <source>
        <strain evidence="1 2">ATCC 35036</strain>
    </source>
</reference>
<sequence>RQVGLKTFTVANKEVKIKVGKKQKYVLKKDVFKRISNQCKIIAIYGPNSKKSFYSLVRLANYNEYDIYTVIANNIIYSKSNGITPNSFSYFLLYNKVLNKLIYIDSEMAIGSVNKTNREIILTYDTNHLMNEVFLIDNDLMPVSSLRCFKDNSNASKYFLSKYDFKNNIFVRKIKINDHYNYDDSKIIPFEELMDILSLIPEQYNYQQECSDSNCFSEIAKIALEKSGI</sequence>
<dbReference type="RefSeq" id="WP_223302360.1">
    <property type="nucleotide sequence ID" value="NZ_PCMW01000129.1"/>
</dbReference>
<evidence type="ECO:0000313" key="2">
    <source>
        <dbReference type="Proteomes" id="UP000220828"/>
    </source>
</evidence>
<comment type="caution">
    <text evidence="1">The sequence shown here is derived from an EMBL/GenBank/DDBJ whole genome shotgun (WGS) entry which is preliminary data.</text>
</comment>
<gene>
    <name evidence="1" type="ORF">B0A77_14735</name>
</gene>
<dbReference type="Proteomes" id="UP000220828">
    <property type="component" value="Unassembled WGS sequence"/>
</dbReference>
<organism evidence="1 2">
    <name type="scientific">Flavobacterium branchiophilum</name>
    <dbReference type="NCBI Taxonomy" id="55197"/>
    <lineage>
        <taxon>Bacteria</taxon>
        <taxon>Pseudomonadati</taxon>
        <taxon>Bacteroidota</taxon>
        <taxon>Flavobacteriia</taxon>
        <taxon>Flavobacteriales</taxon>
        <taxon>Flavobacteriaceae</taxon>
        <taxon>Flavobacterium</taxon>
    </lineage>
</organism>
<proteinExistence type="predicted"/>
<feature type="non-terminal residue" evidence="1">
    <location>
        <position position="1"/>
    </location>
</feature>
<evidence type="ECO:0000313" key="1">
    <source>
        <dbReference type="EMBL" id="PDS21924.1"/>
    </source>
</evidence>
<protein>
    <submittedName>
        <fullName evidence="1">Uncharacterized protein</fullName>
    </submittedName>
</protein>
<dbReference type="EMBL" id="PCMW01000129">
    <property type="protein sequence ID" value="PDS21924.1"/>
    <property type="molecule type" value="Genomic_DNA"/>
</dbReference>
<name>A0A2H3K8E3_9FLAO</name>